<keyword evidence="4 11" id="KW-0812">Transmembrane</keyword>
<keyword evidence="6 11" id="KW-0472">Membrane</keyword>
<evidence type="ECO:0000256" key="11">
    <source>
        <dbReference type="SAM" id="Phobius"/>
    </source>
</evidence>
<feature type="transmembrane region" description="Helical" evidence="11">
    <location>
        <begin position="390"/>
        <end position="411"/>
    </location>
</feature>
<dbReference type="EMBL" id="CACVKT020004360">
    <property type="protein sequence ID" value="CAC5389708.1"/>
    <property type="molecule type" value="Genomic_DNA"/>
</dbReference>
<comment type="similarity">
    <text evidence="2">Belongs to the sodium:neurotransmitter symporter (SNF) (TC 2.A.22) family.</text>
</comment>
<dbReference type="PRINTS" id="PR00176">
    <property type="entry name" value="NANEUSMPORT"/>
</dbReference>
<feature type="binding site" evidence="8">
    <location>
        <position position="48"/>
    </location>
    <ligand>
        <name>Na(+)</name>
        <dbReference type="ChEBI" id="CHEBI:29101"/>
        <label>1</label>
    </ligand>
</feature>
<feature type="transmembrane region" description="Helical" evidence="11">
    <location>
        <begin position="249"/>
        <end position="269"/>
    </location>
</feature>
<dbReference type="PROSITE" id="PS00754">
    <property type="entry name" value="NA_NEUROTRAN_SYMP_2"/>
    <property type="match status" value="1"/>
</dbReference>
<sequence length="589" mass="66800">MEFENRSLSLQKNEETVNSSDTSEEKKEEREHWSGQLNFFLSSVGYAVGIGNICRFPYLCYKNGGGAFLIPYLIFMVIGAVPIYYLEYGISQFSSSSILTVWKICPLLKGVGYGALIVSGIFCVYINIFLTWILYFLYQSMTPILPWSHCKNEWNTKFCHNNSVDNGSNLILLQNTSDVNGSKYNSHLFPLNEVKMTASEEFWKYNVLQITVGIEDIGGIRLELLVCLAIAWFIIFLCLCKGIKSSGKIVYVTVTFPYIVLVIFLVRAVSLPGAAEGIKFFLIPKWHKMLSTKVWGEAATQIFFSSGAGWGALLTFASFNKFHHKLQRDAIMVPIINSGTSIFAGFVTFSILGFMAHEKGMSVDDVVTQGPGLAFVAYPEAVSKLPISPLWAVLFFLMLMTIAIDTQFGTFETITSAIIDEYPHILRKRKYLVTVCFCCIGFILDLPFITEGGIYVLQIVDWYCGLFTPMIVATLECLVVGWIYGTDRFYKDIQMMIGYQPCWWWKVCWKCVTPCFLMMMLMFNMLQLKPVSFDKYQYPSWAIGFGWIIGMMSVAPIPLYIIKTLWCANGTILQKFTNSLKPKMDWGPL</sequence>
<feature type="transmembrane region" description="Helical" evidence="11">
    <location>
        <begin position="331"/>
        <end position="356"/>
    </location>
</feature>
<dbReference type="PANTHER" id="PTHR11616">
    <property type="entry name" value="SODIUM/CHLORIDE DEPENDENT TRANSPORTER"/>
    <property type="match status" value="1"/>
</dbReference>
<evidence type="ECO:0008006" key="14">
    <source>
        <dbReference type="Google" id="ProtNLM"/>
    </source>
</evidence>
<feature type="transmembrane region" description="Helical" evidence="11">
    <location>
        <begin position="70"/>
        <end position="90"/>
    </location>
</feature>
<feature type="binding site" evidence="8">
    <location>
        <position position="337"/>
    </location>
    <ligand>
        <name>Na(+)</name>
        <dbReference type="ChEBI" id="CHEBI:29101"/>
        <label>1</label>
    </ligand>
</feature>
<feature type="transmembrane region" description="Helical" evidence="11">
    <location>
        <begin position="538"/>
        <end position="562"/>
    </location>
</feature>
<evidence type="ECO:0000256" key="10">
    <source>
        <dbReference type="SAM" id="MobiDB-lite"/>
    </source>
</evidence>
<keyword evidence="8" id="KW-0479">Metal-binding</keyword>
<dbReference type="PANTHER" id="PTHR11616:SF321">
    <property type="entry name" value="SODIUM-DEPENDENT NUTRIENT AMINO ACID TRANSPORTER 1-RELATED"/>
    <property type="match status" value="1"/>
</dbReference>
<dbReference type="OrthoDB" id="6581954at2759"/>
<evidence type="ECO:0000256" key="5">
    <source>
        <dbReference type="ARBA" id="ARBA00022989"/>
    </source>
</evidence>
<dbReference type="AlphaFoldDB" id="A0A6J8C031"/>
<keyword evidence="7" id="KW-0325">Glycoprotein</keyword>
<dbReference type="SUPFAM" id="SSF161070">
    <property type="entry name" value="SNF-like"/>
    <property type="match status" value="1"/>
</dbReference>
<feature type="region of interest" description="Disordered" evidence="10">
    <location>
        <begin position="1"/>
        <end position="30"/>
    </location>
</feature>
<evidence type="ECO:0000256" key="8">
    <source>
        <dbReference type="PIRSR" id="PIRSR600175-1"/>
    </source>
</evidence>
<feature type="transmembrane region" description="Helical" evidence="11">
    <location>
        <begin position="431"/>
        <end position="450"/>
    </location>
</feature>
<feature type="transmembrane region" description="Helical" evidence="11">
    <location>
        <begin position="298"/>
        <end position="319"/>
    </location>
</feature>
<feature type="transmembrane region" description="Helical" evidence="11">
    <location>
        <begin position="507"/>
        <end position="526"/>
    </location>
</feature>
<dbReference type="Proteomes" id="UP000507470">
    <property type="component" value="Unassembled WGS sequence"/>
</dbReference>
<evidence type="ECO:0000256" key="6">
    <source>
        <dbReference type="ARBA" id="ARBA00023136"/>
    </source>
</evidence>
<feature type="transmembrane region" description="Helical" evidence="11">
    <location>
        <begin position="220"/>
        <end position="240"/>
    </location>
</feature>
<keyword evidence="9" id="KW-1015">Disulfide bond</keyword>
<protein>
    <recommendedName>
        <fullName evidence="14">Transporter</fullName>
    </recommendedName>
</protein>
<feature type="binding site" evidence="8">
    <location>
        <position position="52"/>
    </location>
    <ligand>
        <name>Na(+)</name>
        <dbReference type="ChEBI" id="CHEBI:29101"/>
        <label>1</label>
    </ligand>
</feature>
<keyword evidence="5 11" id="KW-1133">Transmembrane helix</keyword>
<feature type="disulfide bond" evidence="9">
    <location>
        <begin position="150"/>
        <end position="159"/>
    </location>
</feature>
<organism evidence="12 13">
    <name type="scientific">Mytilus coruscus</name>
    <name type="common">Sea mussel</name>
    <dbReference type="NCBI Taxonomy" id="42192"/>
    <lineage>
        <taxon>Eukaryota</taxon>
        <taxon>Metazoa</taxon>
        <taxon>Spiralia</taxon>
        <taxon>Lophotrochozoa</taxon>
        <taxon>Mollusca</taxon>
        <taxon>Bivalvia</taxon>
        <taxon>Autobranchia</taxon>
        <taxon>Pteriomorphia</taxon>
        <taxon>Mytilida</taxon>
        <taxon>Mytiloidea</taxon>
        <taxon>Mytilidae</taxon>
        <taxon>Mytilinae</taxon>
        <taxon>Mytilus</taxon>
    </lineage>
</organism>
<evidence type="ECO:0000313" key="12">
    <source>
        <dbReference type="EMBL" id="CAC5389708.1"/>
    </source>
</evidence>
<evidence type="ECO:0000256" key="1">
    <source>
        <dbReference type="ARBA" id="ARBA00004141"/>
    </source>
</evidence>
<name>A0A6J8C031_MYTCO</name>
<dbReference type="GO" id="GO:0005886">
    <property type="term" value="C:plasma membrane"/>
    <property type="evidence" value="ECO:0007669"/>
    <property type="project" value="TreeGrafter"/>
</dbReference>
<evidence type="ECO:0000256" key="9">
    <source>
        <dbReference type="PIRSR" id="PIRSR600175-2"/>
    </source>
</evidence>
<feature type="transmembrane region" description="Helical" evidence="11">
    <location>
        <begin position="462"/>
        <end position="486"/>
    </location>
</feature>
<keyword evidence="13" id="KW-1185">Reference proteome</keyword>
<dbReference type="PROSITE" id="PS50267">
    <property type="entry name" value="NA_NEUROTRAN_SYMP_3"/>
    <property type="match status" value="1"/>
</dbReference>
<dbReference type="GO" id="GO:0089718">
    <property type="term" value="P:amino acid import across plasma membrane"/>
    <property type="evidence" value="ECO:0007669"/>
    <property type="project" value="TreeGrafter"/>
</dbReference>
<feature type="compositionally biased region" description="Polar residues" evidence="10">
    <location>
        <begin position="1"/>
        <end position="21"/>
    </location>
</feature>
<accession>A0A6J8C031</accession>
<dbReference type="Pfam" id="PF00209">
    <property type="entry name" value="SNF"/>
    <property type="match status" value="1"/>
</dbReference>
<gene>
    <name evidence="12" type="ORF">MCOR_24848</name>
</gene>
<dbReference type="InterPro" id="IPR000175">
    <property type="entry name" value="Na/ntran_symport"/>
</dbReference>
<feature type="transmembrane region" description="Helical" evidence="11">
    <location>
        <begin position="111"/>
        <end position="138"/>
    </location>
</feature>
<feature type="binding site" evidence="8">
    <location>
        <position position="405"/>
    </location>
    <ligand>
        <name>Na(+)</name>
        <dbReference type="ChEBI" id="CHEBI:29101"/>
        <label>1</label>
    </ligand>
</feature>
<keyword evidence="8" id="KW-0915">Sodium</keyword>
<proteinExistence type="inferred from homology"/>
<dbReference type="GO" id="GO:0005283">
    <property type="term" value="F:amino acid:sodium symporter activity"/>
    <property type="evidence" value="ECO:0007669"/>
    <property type="project" value="TreeGrafter"/>
</dbReference>
<feature type="binding site" evidence="8">
    <location>
        <position position="47"/>
    </location>
    <ligand>
        <name>Na(+)</name>
        <dbReference type="ChEBI" id="CHEBI:29101"/>
        <label>1</label>
    </ligand>
</feature>
<evidence type="ECO:0000313" key="13">
    <source>
        <dbReference type="Proteomes" id="UP000507470"/>
    </source>
</evidence>
<evidence type="ECO:0000256" key="4">
    <source>
        <dbReference type="ARBA" id="ARBA00022692"/>
    </source>
</evidence>
<reference evidence="12 13" key="1">
    <citation type="submission" date="2020-06" db="EMBL/GenBank/DDBJ databases">
        <authorList>
            <person name="Li R."/>
            <person name="Bekaert M."/>
        </authorList>
    </citation>
    <scope>NUCLEOTIDE SEQUENCE [LARGE SCALE GENOMIC DNA]</scope>
    <source>
        <strain evidence="13">wild</strain>
    </source>
</reference>
<comment type="subcellular location">
    <subcellularLocation>
        <location evidence="1">Membrane</location>
        <topology evidence="1">Multi-pass membrane protein</topology>
    </subcellularLocation>
</comment>
<feature type="binding site" evidence="8">
    <location>
        <position position="45"/>
    </location>
    <ligand>
        <name>Na(+)</name>
        <dbReference type="ChEBI" id="CHEBI:29101"/>
        <label>1</label>
    </ligand>
</feature>
<feature type="transmembrane region" description="Helical" evidence="11">
    <location>
        <begin position="37"/>
        <end position="58"/>
    </location>
</feature>
<evidence type="ECO:0000256" key="7">
    <source>
        <dbReference type="ARBA" id="ARBA00023180"/>
    </source>
</evidence>
<evidence type="ECO:0000256" key="3">
    <source>
        <dbReference type="ARBA" id="ARBA00022448"/>
    </source>
</evidence>
<dbReference type="GO" id="GO:0046872">
    <property type="term" value="F:metal ion binding"/>
    <property type="evidence" value="ECO:0007669"/>
    <property type="project" value="UniProtKB-KW"/>
</dbReference>
<feature type="binding site" evidence="8">
    <location>
        <position position="305"/>
    </location>
    <ligand>
        <name>Na(+)</name>
        <dbReference type="ChEBI" id="CHEBI:29101"/>
        <label>1</label>
    </ligand>
</feature>
<keyword evidence="3" id="KW-0813">Transport</keyword>
<evidence type="ECO:0000256" key="2">
    <source>
        <dbReference type="ARBA" id="ARBA00006459"/>
    </source>
</evidence>
<dbReference type="InterPro" id="IPR037272">
    <property type="entry name" value="SNS_sf"/>
</dbReference>